<accession>A0AA39FRT6</accession>
<evidence type="ECO:0000313" key="1">
    <source>
        <dbReference type="EMBL" id="KAK0174441.1"/>
    </source>
</evidence>
<proteinExistence type="predicted"/>
<dbReference type="AlphaFoldDB" id="A0AA39FRT6"/>
<organism evidence="1 2">
    <name type="scientific">Microctonus hyperodae</name>
    <name type="common">Parasitoid wasp</name>
    <dbReference type="NCBI Taxonomy" id="165561"/>
    <lineage>
        <taxon>Eukaryota</taxon>
        <taxon>Metazoa</taxon>
        <taxon>Ecdysozoa</taxon>
        <taxon>Arthropoda</taxon>
        <taxon>Hexapoda</taxon>
        <taxon>Insecta</taxon>
        <taxon>Pterygota</taxon>
        <taxon>Neoptera</taxon>
        <taxon>Endopterygota</taxon>
        <taxon>Hymenoptera</taxon>
        <taxon>Apocrita</taxon>
        <taxon>Ichneumonoidea</taxon>
        <taxon>Braconidae</taxon>
        <taxon>Euphorinae</taxon>
        <taxon>Microctonus</taxon>
    </lineage>
</organism>
<dbReference type="InterPro" id="IPR006616">
    <property type="entry name" value="DM9_repeat"/>
</dbReference>
<dbReference type="Gene3D" id="3.30.160.60">
    <property type="entry name" value="Classic Zinc Finger"/>
    <property type="match status" value="1"/>
</dbReference>
<reference evidence="1" key="1">
    <citation type="journal article" date="2023" name="bioRxiv">
        <title>Scaffold-level genome assemblies of two parasitoid biocontrol wasps reveal the parthenogenesis mechanism and an associated novel virus.</title>
        <authorList>
            <person name="Inwood S."/>
            <person name="Skelly J."/>
            <person name="Guhlin J."/>
            <person name="Harrop T."/>
            <person name="Goldson S."/>
            <person name="Dearden P."/>
        </authorList>
    </citation>
    <scope>NUCLEOTIDE SEQUENCE</scope>
    <source>
        <strain evidence="1">Lincoln</strain>
        <tissue evidence="1">Whole body</tissue>
    </source>
</reference>
<dbReference type="EMBL" id="JAQQBR010000006">
    <property type="protein sequence ID" value="KAK0174441.1"/>
    <property type="molecule type" value="Genomic_DNA"/>
</dbReference>
<comment type="caution">
    <text evidence="1">The sequence shown here is derived from an EMBL/GenBank/DDBJ whole genome shotgun (WGS) entry which is preliminary data.</text>
</comment>
<protein>
    <submittedName>
        <fullName evidence="1">Uncharacterized protein</fullName>
    </submittedName>
</protein>
<dbReference type="InterPro" id="IPR036236">
    <property type="entry name" value="Znf_C2H2_sf"/>
</dbReference>
<dbReference type="Pfam" id="PF11901">
    <property type="entry name" value="DM9"/>
    <property type="match status" value="1"/>
</dbReference>
<name>A0AA39FRT6_MICHY</name>
<gene>
    <name evidence="1" type="ORF">PV327_010210</name>
</gene>
<sequence>MERANPNDQGFERPRITAKIITLIAFASLENQSGNHTSSIATATTPIITPPTREEETPGRACFQNEDCTPNEQCRKKNDNSSCYCLPRFRPNNSTQKCELRYRWVKYTAELFNDTRLVKYGIIIDSGYLSVVARSIYDNGGTVLVDAAIDPYSGIILSFVPYAEKYTNIEVLLIEFGRVKWIESSNGTVEKNAIESGSIGNETVYVCRIYDNFDYHTGMMTPSNRSCHDCYYGKYHQNYSLLTHVNDIFLPEEVDADTGYHVKCHNNFLAVMKKYRLNESSISSNVPGSSSALQKSPKIHASSLEYPLNATCSRNNYSLTRNMRVKVYTRKYGLKIYIRTQTGYKPLKYKFCSKSFGDPINLNKHMR</sequence>
<reference evidence="1" key="2">
    <citation type="submission" date="2023-03" db="EMBL/GenBank/DDBJ databases">
        <authorList>
            <person name="Inwood S.N."/>
            <person name="Skelly J.G."/>
            <person name="Guhlin J."/>
            <person name="Harrop T.W.R."/>
            <person name="Goldson S.G."/>
            <person name="Dearden P.K."/>
        </authorList>
    </citation>
    <scope>NUCLEOTIDE SEQUENCE</scope>
    <source>
        <strain evidence="1">Lincoln</strain>
        <tissue evidence="1">Whole body</tissue>
    </source>
</reference>
<keyword evidence="2" id="KW-1185">Reference proteome</keyword>
<dbReference type="SUPFAM" id="SSF57667">
    <property type="entry name" value="beta-beta-alpha zinc fingers"/>
    <property type="match status" value="1"/>
</dbReference>
<dbReference type="Proteomes" id="UP001168972">
    <property type="component" value="Unassembled WGS sequence"/>
</dbReference>
<evidence type="ECO:0000313" key="2">
    <source>
        <dbReference type="Proteomes" id="UP001168972"/>
    </source>
</evidence>